<dbReference type="CDD" id="cd02440">
    <property type="entry name" value="AdoMet_MTases"/>
    <property type="match status" value="1"/>
</dbReference>
<evidence type="ECO:0000313" key="11">
    <source>
        <dbReference type="EMBL" id="QUW04113.1"/>
    </source>
</evidence>
<evidence type="ECO:0000256" key="3">
    <source>
        <dbReference type="ARBA" id="ARBA00034487"/>
    </source>
</evidence>
<dbReference type="Proteomes" id="UP000676506">
    <property type="component" value="Chromosome 2"/>
</dbReference>
<evidence type="ECO:0000256" key="6">
    <source>
        <dbReference type="ARBA" id="ARBA00047941"/>
    </source>
</evidence>
<dbReference type="NCBIfam" id="NF008823">
    <property type="entry name" value="PRK11873.1"/>
    <property type="match status" value="1"/>
</dbReference>
<organism evidence="11 12">
    <name type="scientific">Chloracidobacterium validum</name>
    <dbReference type="NCBI Taxonomy" id="2821543"/>
    <lineage>
        <taxon>Bacteria</taxon>
        <taxon>Pseudomonadati</taxon>
        <taxon>Acidobacteriota</taxon>
        <taxon>Terriglobia</taxon>
        <taxon>Terriglobales</taxon>
        <taxon>Acidobacteriaceae</taxon>
        <taxon>Chloracidobacterium</taxon>
    </lineage>
</organism>
<feature type="domain" description="Methyltransferase" evidence="10">
    <location>
        <begin position="159"/>
        <end position="304"/>
    </location>
</feature>
<evidence type="ECO:0000313" key="12">
    <source>
        <dbReference type="Proteomes" id="UP000676506"/>
    </source>
</evidence>
<evidence type="ECO:0000256" key="8">
    <source>
        <dbReference type="ARBA" id="ARBA00048428"/>
    </source>
</evidence>
<evidence type="ECO:0000259" key="10">
    <source>
        <dbReference type="Pfam" id="PF13847"/>
    </source>
</evidence>
<keyword evidence="11" id="KW-0489">Methyltransferase</keyword>
<accession>A0ABX8BB90</accession>
<evidence type="ECO:0000256" key="5">
    <source>
        <dbReference type="ARBA" id="ARBA00034545"/>
    </source>
</evidence>
<evidence type="ECO:0000256" key="1">
    <source>
        <dbReference type="ARBA" id="ARBA00022679"/>
    </source>
</evidence>
<sequence>MNTQLIDRSGQVAGGCCGGPAPEGVAACCVKDAEAKVGGAKVGGEVGGGSGSAPHKEGTLSSCCGESSPASKDPRGNVASQVTRDEIRQAVRTQYSQVAESDGCGCGTAGSACCGSTGTDLNTLSQALGYSPSEASSVPAGANMGLGCGNPQVIASLQPGETVVDLGSGGGFDCFLASRQVGDTGRVIGVDMTPAMVSKARANAAKGSYRNVEFRLGEIESLPIADATADAIISNCVINLSPDKQRVFSESYRVLKPGGRLAIVDIVAFAEPPEEIRQDMALFTGCMAGASLVEEIETMLQTAGFQEIRVSPKGESKSFIRDWAPNAPITDYVVSATIEAVKPAT</sequence>
<evidence type="ECO:0000256" key="2">
    <source>
        <dbReference type="ARBA" id="ARBA00022691"/>
    </source>
</evidence>
<gene>
    <name evidence="11" type="ORF">J8C06_13765</name>
</gene>
<evidence type="ECO:0000256" key="9">
    <source>
        <dbReference type="SAM" id="MobiDB-lite"/>
    </source>
</evidence>
<keyword evidence="2" id="KW-0949">S-adenosyl-L-methionine</keyword>
<dbReference type="EC" id="2.1.1.137" evidence="4"/>
<dbReference type="EMBL" id="CP072649">
    <property type="protein sequence ID" value="QUW04113.1"/>
    <property type="molecule type" value="Genomic_DNA"/>
</dbReference>
<comment type="catalytic activity">
    <reaction evidence="6">
        <text>arsenic triglutathione + [thioredoxin]-dithiol + S-adenosyl-L-methionine + 2 H2O = methylarsonous acid + [thioredoxin]-disulfide + 3 glutathione + S-adenosyl-L-homocysteine + H(+)</text>
        <dbReference type="Rhea" id="RHEA:69460"/>
        <dbReference type="Rhea" id="RHEA-COMP:10698"/>
        <dbReference type="Rhea" id="RHEA-COMP:10700"/>
        <dbReference type="ChEBI" id="CHEBI:15377"/>
        <dbReference type="ChEBI" id="CHEBI:15378"/>
        <dbReference type="ChEBI" id="CHEBI:17826"/>
        <dbReference type="ChEBI" id="CHEBI:29950"/>
        <dbReference type="ChEBI" id="CHEBI:50058"/>
        <dbReference type="ChEBI" id="CHEBI:57856"/>
        <dbReference type="ChEBI" id="CHEBI:57925"/>
        <dbReference type="ChEBI" id="CHEBI:59789"/>
        <dbReference type="ChEBI" id="CHEBI:183640"/>
        <dbReference type="EC" id="2.1.1.137"/>
    </reaction>
</comment>
<keyword evidence="1" id="KW-0808">Transferase</keyword>
<proteinExistence type="inferred from homology"/>
<dbReference type="PANTHER" id="PTHR43675:SF8">
    <property type="entry name" value="ARSENITE METHYLTRANSFERASE"/>
    <property type="match status" value="1"/>
</dbReference>
<dbReference type="Pfam" id="PF13847">
    <property type="entry name" value="Methyltransf_31"/>
    <property type="match status" value="1"/>
</dbReference>
<feature type="compositionally biased region" description="Polar residues" evidence="9">
    <location>
        <begin position="59"/>
        <end position="70"/>
    </location>
</feature>
<dbReference type="SUPFAM" id="SSF53335">
    <property type="entry name" value="S-adenosyl-L-methionine-dependent methyltransferases"/>
    <property type="match status" value="1"/>
</dbReference>
<dbReference type="GO" id="GO:0008168">
    <property type="term" value="F:methyltransferase activity"/>
    <property type="evidence" value="ECO:0007669"/>
    <property type="project" value="UniProtKB-KW"/>
</dbReference>
<dbReference type="Gene3D" id="3.40.50.150">
    <property type="entry name" value="Vaccinia Virus protein VP39"/>
    <property type="match status" value="1"/>
</dbReference>
<dbReference type="GO" id="GO:0032259">
    <property type="term" value="P:methylation"/>
    <property type="evidence" value="ECO:0007669"/>
    <property type="project" value="UniProtKB-KW"/>
</dbReference>
<evidence type="ECO:0000256" key="4">
    <source>
        <dbReference type="ARBA" id="ARBA00034521"/>
    </source>
</evidence>
<dbReference type="InterPro" id="IPR029063">
    <property type="entry name" value="SAM-dependent_MTases_sf"/>
</dbReference>
<feature type="region of interest" description="Disordered" evidence="9">
    <location>
        <begin position="44"/>
        <end position="81"/>
    </location>
</feature>
<name>A0ABX8BB90_9BACT</name>
<comment type="catalytic activity">
    <reaction evidence="8">
        <text>arsenic triglutathione + 3 [thioredoxin]-dithiol + 3 S-adenosyl-L-methionine = trimethylarsine + 3 [thioredoxin]-disulfide + 3 glutathione + 3 S-adenosyl-L-homocysteine + 3 H(+)</text>
        <dbReference type="Rhea" id="RHEA:69432"/>
        <dbReference type="Rhea" id="RHEA-COMP:10698"/>
        <dbReference type="Rhea" id="RHEA-COMP:10700"/>
        <dbReference type="ChEBI" id="CHEBI:15378"/>
        <dbReference type="ChEBI" id="CHEBI:27130"/>
        <dbReference type="ChEBI" id="CHEBI:29950"/>
        <dbReference type="ChEBI" id="CHEBI:50058"/>
        <dbReference type="ChEBI" id="CHEBI:57856"/>
        <dbReference type="ChEBI" id="CHEBI:57925"/>
        <dbReference type="ChEBI" id="CHEBI:59789"/>
        <dbReference type="ChEBI" id="CHEBI:183640"/>
        <dbReference type="EC" id="2.1.1.137"/>
    </reaction>
</comment>
<evidence type="ECO:0000256" key="7">
    <source>
        <dbReference type="ARBA" id="ARBA00047943"/>
    </source>
</evidence>
<dbReference type="InterPro" id="IPR026669">
    <property type="entry name" value="Arsenite_MeTrfase-like"/>
</dbReference>
<dbReference type="PANTHER" id="PTHR43675">
    <property type="entry name" value="ARSENITE METHYLTRANSFERASE"/>
    <property type="match status" value="1"/>
</dbReference>
<keyword evidence="12" id="KW-1185">Reference proteome</keyword>
<comment type="similarity">
    <text evidence="3">Belongs to the methyltransferase superfamily. Arsenite methyltransferase family.</text>
</comment>
<comment type="catalytic activity">
    <reaction evidence="7">
        <text>arsenic triglutathione + 2 [thioredoxin]-dithiol + 2 S-adenosyl-L-methionine + H2O = dimethylarsinous acid + 2 [thioredoxin]-disulfide + 3 glutathione + 2 S-adenosyl-L-homocysteine + 2 H(+)</text>
        <dbReference type="Rhea" id="RHEA:69464"/>
        <dbReference type="Rhea" id="RHEA-COMP:10698"/>
        <dbReference type="Rhea" id="RHEA-COMP:10700"/>
        <dbReference type="ChEBI" id="CHEBI:15377"/>
        <dbReference type="ChEBI" id="CHEBI:15378"/>
        <dbReference type="ChEBI" id="CHEBI:23808"/>
        <dbReference type="ChEBI" id="CHEBI:29950"/>
        <dbReference type="ChEBI" id="CHEBI:50058"/>
        <dbReference type="ChEBI" id="CHEBI:57856"/>
        <dbReference type="ChEBI" id="CHEBI:57925"/>
        <dbReference type="ChEBI" id="CHEBI:59789"/>
        <dbReference type="ChEBI" id="CHEBI:183640"/>
        <dbReference type="EC" id="2.1.1.137"/>
    </reaction>
</comment>
<dbReference type="InterPro" id="IPR025714">
    <property type="entry name" value="Methyltranfer_dom"/>
</dbReference>
<reference evidence="11 12" key="1">
    <citation type="submission" date="2021-03" db="EMBL/GenBank/DDBJ databases">
        <title>Genomic and phenotypic characterization of Chloracidobacterium isolates provides evidence for multiple species.</title>
        <authorList>
            <person name="Saini M.K."/>
            <person name="Costas A.M.G."/>
            <person name="Tank M."/>
            <person name="Bryant D.A."/>
        </authorList>
    </citation>
    <scope>NUCLEOTIDE SEQUENCE [LARGE SCALE GENOMIC DNA]</scope>
    <source>
        <strain evidence="11 12">BV2-C</strain>
    </source>
</reference>
<protein>
    <recommendedName>
        <fullName evidence="5">Arsenite methyltransferase</fullName>
        <ecNumber evidence="4">2.1.1.137</ecNumber>
    </recommendedName>
</protein>